<dbReference type="Proteomes" id="UP000008817">
    <property type="component" value="Plasmid pC"/>
</dbReference>
<reference evidence="1 2" key="1">
    <citation type="submission" date="2008-04" db="EMBL/GenBank/DDBJ databases">
        <title>Genome diversity and DNA divergence of Rhizobium etli.</title>
        <authorList>
            <person name="Gonzalez V."/>
            <person name="Acosta J.L."/>
            <person name="Santamaria R.I."/>
            <person name="Bustos P."/>
            <person name="Hernandez-Gonzalez I.L."/>
            <person name="Fernandez J.L."/>
            <person name="Diaz R."/>
            <person name="Flores M."/>
            <person name="Mora J."/>
            <person name="Palacios R."/>
            <person name="Davila G."/>
        </authorList>
    </citation>
    <scope>NUCLEOTIDE SEQUENCE [LARGE SCALE GENOMIC DNA]</scope>
    <source>
        <strain evidence="2">CIAT 652</strain>
        <plasmid evidence="2">Plasmid pC</plasmid>
    </source>
</reference>
<proteinExistence type="predicted"/>
<keyword evidence="1" id="KW-0614">Plasmid</keyword>
<dbReference type="HOGENOM" id="CLU_2525192_0_0_5"/>
<dbReference type="EMBL" id="CP001077">
    <property type="protein sequence ID" value="ACE94788.1"/>
    <property type="molecule type" value="Genomic_DNA"/>
</dbReference>
<dbReference type="AlphaFoldDB" id="B3Q3N1"/>
<evidence type="ECO:0000313" key="1">
    <source>
        <dbReference type="EMBL" id="ACE94788.1"/>
    </source>
</evidence>
<organism evidence="1 2">
    <name type="scientific">Rhizobium etli (strain CIAT 652)</name>
    <dbReference type="NCBI Taxonomy" id="491916"/>
    <lineage>
        <taxon>Bacteria</taxon>
        <taxon>Pseudomonadati</taxon>
        <taxon>Pseudomonadota</taxon>
        <taxon>Alphaproteobacteria</taxon>
        <taxon>Hyphomicrobiales</taxon>
        <taxon>Rhizobiaceae</taxon>
        <taxon>Rhizobium/Agrobacterium group</taxon>
        <taxon>Rhizobium</taxon>
    </lineage>
</organism>
<evidence type="ECO:0000313" key="2">
    <source>
        <dbReference type="Proteomes" id="UP000008817"/>
    </source>
</evidence>
<gene>
    <name evidence="1" type="ordered locus">RHECIAT_PC0000711</name>
</gene>
<dbReference type="KEGG" id="rec:RHECIAT_PC0000711"/>
<geneLocation type="plasmid" evidence="1 2">
    <name>pC</name>
</geneLocation>
<name>B3Q3N1_RHIE6</name>
<protein>
    <submittedName>
        <fullName evidence="1">Uncharacterized protein</fullName>
    </submittedName>
</protein>
<accession>B3Q3N1</accession>
<sequence>MTRCAAGFRNRACIACSLPPVGWHDKLIALKGFEPATPNSDLTFVRNRLQSIPGKKGRERATLTVQTALAFFSAVRFARYFLAN</sequence>